<evidence type="ECO:0000259" key="6">
    <source>
        <dbReference type="PROSITE" id="PS50158"/>
    </source>
</evidence>
<feature type="compositionally biased region" description="Low complexity" evidence="5">
    <location>
        <begin position="398"/>
        <end position="414"/>
    </location>
</feature>
<dbReference type="SUPFAM" id="SSF46689">
    <property type="entry name" value="Homeodomain-like"/>
    <property type="match status" value="1"/>
</dbReference>
<keyword evidence="3" id="KW-0539">Nucleus</keyword>
<keyword evidence="4" id="KW-0863">Zinc-finger</keyword>
<evidence type="ECO:0008006" key="10">
    <source>
        <dbReference type="Google" id="ProtNLM"/>
    </source>
</evidence>
<feature type="compositionally biased region" description="Basic and acidic residues" evidence="5">
    <location>
        <begin position="550"/>
        <end position="561"/>
    </location>
</feature>
<dbReference type="Gene3D" id="3.30.420.10">
    <property type="entry name" value="Ribonuclease H-like superfamily/Ribonuclease H"/>
    <property type="match status" value="1"/>
</dbReference>
<dbReference type="InterPro" id="IPR036397">
    <property type="entry name" value="RNaseH_sf"/>
</dbReference>
<keyword evidence="4" id="KW-0479">Metal-binding</keyword>
<dbReference type="AlphaFoldDB" id="A0A1E3BAH0"/>
<dbReference type="InterPro" id="IPR006600">
    <property type="entry name" value="HTH_CenpB_DNA-bd_dom"/>
</dbReference>
<keyword evidence="2" id="KW-0238">DNA-binding</keyword>
<dbReference type="VEuPathDB" id="FungiDB:SI65_06758"/>
<dbReference type="PROSITE" id="PS50158">
    <property type="entry name" value="ZF_CCHC"/>
    <property type="match status" value="1"/>
</dbReference>
<comment type="caution">
    <text evidence="8">The sequence shown here is derived from an EMBL/GenBank/DDBJ whole genome shotgun (WGS) entry which is preliminary data.</text>
</comment>
<dbReference type="SMART" id="SM00343">
    <property type="entry name" value="ZnF_C2HC"/>
    <property type="match status" value="1"/>
</dbReference>
<dbReference type="GO" id="GO:0008270">
    <property type="term" value="F:zinc ion binding"/>
    <property type="evidence" value="ECO:0007669"/>
    <property type="project" value="UniProtKB-KW"/>
</dbReference>
<dbReference type="InterPro" id="IPR050863">
    <property type="entry name" value="CenT-Element_Derived"/>
</dbReference>
<dbReference type="OrthoDB" id="4457643at2759"/>
<protein>
    <recommendedName>
        <fullName evidence="10">HTH CENPB-type domain-containing protein</fullName>
    </recommendedName>
</protein>
<dbReference type="Pfam" id="PF03221">
    <property type="entry name" value="HTH_Tnp_Tc5"/>
    <property type="match status" value="1"/>
</dbReference>
<evidence type="ECO:0000256" key="1">
    <source>
        <dbReference type="ARBA" id="ARBA00004123"/>
    </source>
</evidence>
<dbReference type="Pfam" id="PF03184">
    <property type="entry name" value="DDE_1"/>
    <property type="match status" value="1"/>
</dbReference>
<dbReference type="PROSITE" id="PS51253">
    <property type="entry name" value="HTH_CENPB"/>
    <property type="match status" value="1"/>
</dbReference>
<feature type="region of interest" description="Disordered" evidence="5">
    <location>
        <begin position="479"/>
        <end position="561"/>
    </location>
</feature>
<feature type="compositionally biased region" description="Pro residues" evidence="5">
    <location>
        <begin position="520"/>
        <end position="537"/>
    </location>
</feature>
<evidence type="ECO:0000313" key="8">
    <source>
        <dbReference type="EMBL" id="ODM17970.1"/>
    </source>
</evidence>
<feature type="domain" description="HTH CENPB-type" evidence="7">
    <location>
        <begin position="60"/>
        <end position="132"/>
    </location>
</feature>
<evidence type="ECO:0000259" key="7">
    <source>
        <dbReference type="PROSITE" id="PS51253"/>
    </source>
</evidence>
<evidence type="ECO:0000256" key="4">
    <source>
        <dbReference type="PROSITE-ProRule" id="PRU00047"/>
    </source>
</evidence>
<dbReference type="EMBL" id="JXNT01000007">
    <property type="protein sequence ID" value="ODM17970.1"/>
    <property type="molecule type" value="Genomic_DNA"/>
</dbReference>
<evidence type="ECO:0000256" key="5">
    <source>
        <dbReference type="SAM" id="MobiDB-lite"/>
    </source>
</evidence>
<dbReference type="Pfam" id="PF05225">
    <property type="entry name" value="HTH_psq"/>
    <property type="match status" value="1"/>
</dbReference>
<reference evidence="8 9" key="1">
    <citation type="journal article" date="2016" name="BMC Genomics">
        <title>Comparative genomic and transcriptomic analyses of the Fuzhuan brick tea-fermentation fungus Aspergillus cristatus.</title>
        <authorList>
            <person name="Ge Y."/>
            <person name="Wang Y."/>
            <person name="Liu Y."/>
            <person name="Tan Y."/>
            <person name="Ren X."/>
            <person name="Zhang X."/>
            <person name="Hyde K.D."/>
            <person name="Liu Y."/>
            <person name="Liu Z."/>
        </authorList>
    </citation>
    <scope>NUCLEOTIDE SEQUENCE [LARGE SCALE GENOMIC DNA]</scope>
    <source>
        <strain evidence="8 9">GZAAS20.1005</strain>
    </source>
</reference>
<dbReference type="InterPro" id="IPR007889">
    <property type="entry name" value="HTH_Psq"/>
</dbReference>
<dbReference type="GO" id="GO:0003677">
    <property type="term" value="F:DNA binding"/>
    <property type="evidence" value="ECO:0007669"/>
    <property type="project" value="UniProtKB-KW"/>
</dbReference>
<evidence type="ECO:0000313" key="9">
    <source>
        <dbReference type="Proteomes" id="UP000094569"/>
    </source>
</evidence>
<evidence type="ECO:0000256" key="3">
    <source>
        <dbReference type="ARBA" id="ARBA00023242"/>
    </source>
</evidence>
<dbReference type="PANTHER" id="PTHR19303">
    <property type="entry name" value="TRANSPOSON"/>
    <property type="match status" value="1"/>
</dbReference>
<feature type="region of interest" description="Disordered" evidence="5">
    <location>
        <begin position="397"/>
        <end position="419"/>
    </location>
</feature>
<name>A0A1E3BAH0_ASPCR</name>
<dbReference type="STRING" id="573508.A0A1E3BAH0"/>
<comment type="subcellular location">
    <subcellularLocation>
        <location evidence="1">Nucleus</location>
    </subcellularLocation>
</comment>
<dbReference type="SMART" id="SM00674">
    <property type="entry name" value="CENPB"/>
    <property type="match status" value="1"/>
</dbReference>
<dbReference type="PANTHER" id="PTHR19303:SF62">
    <property type="entry name" value="HTH CENPB-TYPE DOMAIN-CONTAINING PROTEIN-RELATED"/>
    <property type="match status" value="1"/>
</dbReference>
<dbReference type="InterPro" id="IPR009057">
    <property type="entry name" value="Homeodomain-like_sf"/>
</dbReference>
<dbReference type="InterPro" id="IPR001878">
    <property type="entry name" value="Znf_CCHC"/>
</dbReference>
<dbReference type="GO" id="GO:0005634">
    <property type="term" value="C:nucleus"/>
    <property type="evidence" value="ECO:0007669"/>
    <property type="project" value="UniProtKB-SubCell"/>
</dbReference>
<evidence type="ECO:0000256" key="2">
    <source>
        <dbReference type="ARBA" id="ARBA00023125"/>
    </source>
</evidence>
<dbReference type="Proteomes" id="UP000094569">
    <property type="component" value="Unassembled WGS sequence"/>
</dbReference>
<keyword evidence="4" id="KW-0862">Zinc</keyword>
<organism evidence="8 9">
    <name type="scientific">Aspergillus cristatus</name>
    <name type="common">Chinese Fuzhuan brick tea-fermentation fungus</name>
    <name type="synonym">Eurotium cristatum</name>
    <dbReference type="NCBI Taxonomy" id="573508"/>
    <lineage>
        <taxon>Eukaryota</taxon>
        <taxon>Fungi</taxon>
        <taxon>Dikarya</taxon>
        <taxon>Ascomycota</taxon>
        <taxon>Pezizomycotina</taxon>
        <taxon>Eurotiomycetes</taxon>
        <taxon>Eurotiomycetidae</taxon>
        <taxon>Eurotiales</taxon>
        <taxon>Aspergillaceae</taxon>
        <taxon>Aspergillus</taxon>
        <taxon>Aspergillus subgen. Aspergillus</taxon>
    </lineage>
</organism>
<sequence>MPPKRTQLKRDSIEQEGRVLLAIEALQKQEITSIREAARRFNIADRTLRRRLAGRPQRQNTRANSHKLTQNEEESLLQWILSMDRRGAAPRPGHVRDMANLLLAKRGESPIQTVGEKWVYNFINRQPELKTRFSRRYDYQRAKCEDLKVINQWFDCVQQTIIQYGILSEDIYNFDETGFAMGLTSTQKVVTRSEYYGRRSVLQPGNREWVTTIESINASGWVLPPCIIFKGKNLIQGWFDDLPGDWRFEVSQNGWTTDEIGLRWLQKHFIPVTTSRTLGTYRLLVLDGHGSHLTPQFDQVCAENSIIPICMPPHSSHLLQPLDIGCFAVLKRTYGQLVEDQMRARINHIDKFDFLAAYPNARVEAFKPQNIQNSFAAAGLAPYNPQQVLDKLNIQLETSTPPGSRPGSRSSQTSHFTPKTPQNFIQLQQQASSIKAFLKRRSKSPPSPTNQALNQLVKGCEIAMNSAIFLAHENGQLRAANEKQKQKRTRSNRRIPNEGGMTVQECQEAIQPPVEAVEPPRSPLTRPPTRPILPPPPVRRKLPKCSKCGQEGHRSDHCPQR</sequence>
<keyword evidence="9" id="KW-1185">Reference proteome</keyword>
<feature type="domain" description="CCHC-type" evidence="6">
    <location>
        <begin position="544"/>
        <end position="560"/>
    </location>
</feature>
<gene>
    <name evidence="8" type="ORF">SI65_06758</name>
</gene>
<accession>A0A1E3BAH0</accession>
<dbReference type="InterPro" id="IPR004875">
    <property type="entry name" value="DDE_SF_endonuclease_dom"/>
</dbReference>
<proteinExistence type="predicted"/>